<feature type="chain" id="PRO_5016854428" description="Transmembrane protein" evidence="1">
    <location>
        <begin position="19"/>
        <end position="128"/>
    </location>
</feature>
<organism evidence="2 3">
    <name type="scientific">[Pasteurella] mairii</name>
    <dbReference type="NCBI Taxonomy" id="757"/>
    <lineage>
        <taxon>Bacteria</taxon>
        <taxon>Pseudomonadati</taxon>
        <taxon>Pseudomonadota</taxon>
        <taxon>Gammaproteobacteria</taxon>
        <taxon>Pasteurellales</taxon>
        <taxon>Pasteurellaceae</taxon>
    </lineage>
</organism>
<dbReference type="PROSITE" id="PS51257">
    <property type="entry name" value="PROKAR_LIPOPROTEIN"/>
    <property type="match status" value="1"/>
</dbReference>
<keyword evidence="3" id="KW-1185">Reference proteome</keyword>
<dbReference type="Proteomes" id="UP000254280">
    <property type="component" value="Unassembled WGS sequence"/>
</dbReference>
<keyword evidence="1" id="KW-0732">Signal</keyword>
<protein>
    <recommendedName>
        <fullName evidence="4">Transmembrane protein</fullName>
    </recommendedName>
</protein>
<sequence>MNKIILLLVIFLQSCYLANGSPSENEYWFRDSEKLSYKDSKKCSSQVFPNLGERYIYLYNKRQRVGFIEFYKNKKEAEEYNIYLDKAAKLLSKCYYGLGYRFKAPPYWCLAQDGDNTRICIENMRYRN</sequence>
<evidence type="ECO:0008006" key="4">
    <source>
        <dbReference type="Google" id="ProtNLM"/>
    </source>
</evidence>
<dbReference type="AlphaFoldDB" id="A0A379B9B7"/>
<dbReference type="EMBL" id="UGSS01000002">
    <property type="protein sequence ID" value="SUB34670.1"/>
    <property type="molecule type" value="Genomic_DNA"/>
</dbReference>
<name>A0A379B9B7_9PAST</name>
<gene>
    <name evidence="2" type="ORF">NCTC10699_02351</name>
</gene>
<accession>A0A379B9B7</accession>
<evidence type="ECO:0000313" key="3">
    <source>
        <dbReference type="Proteomes" id="UP000254280"/>
    </source>
</evidence>
<proteinExistence type="predicted"/>
<evidence type="ECO:0000313" key="2">
    <source>
        <dbReference type="EMBL" id="SUB34670.1"/>
    </source>
</evidence>
<feature type="signal peptide" evidence="1">
    <location>
        <begin position="1"/>
        <end position="18"/>
    </location>
</feature>
<dbReference type="OrthoDB" id="5677702at2"/>
<evidence type="ECO:0000256" key="1">
    <source>
        <dbReference type="SAM" id="SignalP"/>
    </source>
</evidence>
<reference evidence="2 3" key="1">
    <citation type="submission" date="2018-06" db="EMBL/GenBank/DDBJ databases">
        <authorList>
            <consortium name="Pathogen Informatics"/>
            <person name="Doyle S."/>
        </authorList>
    </citation>
    <scope>NUCLEOTIDE SEQUENCE [LARGE SCALE GENOMIC DNA]</scope>
    <source>
        <strain evidence="2 3">NCTC10699</strain>
    </source>
</reference>